<gene>
    <name evidence="9" type="ORF">SFUL_348</name>
</gene>
<dbReference type="InterPro" id="IPR016035">
    <property type="entry name" value="Acyl_Trfase/lysoPLipase"/>
</dbReference>
<dbReference type="InterPro" id="IPR020806">
    <property type="entry name" value="PKS_PP-bd"/>
</dbReference>
<dbReference type="SMART" id="SM00827">
    <property type="entry name" value="PKS_AT"/>
    <property type="match status" value="1"/>
</dbReference>
<dbReference type="PROSITE" id="PS50075">
    <property type="entry name" value="CARRIER"/>
    <property type="match status" value="1"/>
</dbReference>
<dbReference type="SMART" id="SM00823">
    <property type="entry name" value="PKS_PP"/>
    <property type="match status" value="1"/>
</dbReference>
<dbReference type="InterPro" id="IPR001227">
    <property type="entry name" value="Ac_transferase_dom_sf"/>
</dbReference>
<dbReference type="InterPro" id="IPR016036">
    <property type="entry name" value="Malonyl_transacylase_ACP-bd"/>
</dbReference>
<dbReference type="SUPFAM" id="SSF52151">
    <property type="entry name" value="FabD/lysophospholipase-like"/>
    <property type="match status" value="1"/>
</dbReference>
<dbReference type="Pfam" id="PF00550">
    <property type="entry name" value="PP-binding"/>
    <property type="match status" value="1"/>
</dbReference>
<dbReference type="InterPro" id="IPR009081">
    <property type="entry name" value="PP-bd_ACP"/>
</dbReference>
<evidence type="ECO:0000256" key="6">
    <source>
        <dbReference type="ARBA" id="ARBA00023315"/>
    </source>
</evidence>
<dbReference type="PANTHER" id="PTHR42681">
    <property type="entry name" value="MALONYL-COA-ACYL CARRIER PROTEIN TRANSACYLASE, MITOCHONDRIAL"/>
    <property type="match status" value="1"/>
</dbReference>
<accession>N0CQL9</accession>
<dbReference type="InterPro" id="IPR014043">
    <property type="entry name" value="Acyl_transferase_dom"/>
</dbReference>
<evidence type="ECO:0000313" key="10">
    <source>
        <dbReference type="Proteomes" id="UP000013304"/>
    </source>
</evidence>
<dbReference type="OrthoDB" id="3543921at2"/>
<evidence type="ECO:0000256" key="2">
    <source>
        <dbReference type="ARBA" id="ARBA00022450"/>
    </source>
</evidence>
<dbReference type="InterPro" id="IPR036736">
    <property type="entry name" value="ACP-like_sf"/>
</dbReference>
<dbReference type="GO" id="GO:0006633">
    <property type="term" value="P:fatty acid biosynthetic process"/>
    <property type="evidence" value="ECO:0007669"/>
    <property type="project" value="TreeGrafter"/>
</dbReference>
<dbReference type="AlphaFoldDB" id="N0CQL9"/>
<keyword evidence="3" id="KW-0597">Phosphoprotein</keyword>
<evidence type="ECO:0000256" key="4">
    <source>
        <dbReference type="ARBA" id="ARBA00022679"/>
    </source>
</evidence>
<dbReference type="SUPFAM" id="SSF55048">
    <property type="entry name" value="Probable ACP-binding domain of malonyl-CoA ACP transacylase"/>
    <property type="match status" value="1"/>
</dbReference>
<dbReference type="EC" id="2.3.1.39" evidence="1"/>
<dbReference type="RefSeq" id="WP_015606718.1">
    <property type="nucleotide sequence ID" value="NC_021177.1"/>
</dbReference>
<reference evidence="9 10" key="1">
    <citation type="submission" date="2013-04" db="EMBL/GenBank/DDBJ databases">
        <title>Complete genome sequence of Streptomyces fulvissimus.</title>
        <authorList>
            <person name="Myronovskyi M."/>
            <person name="Tokovenko B."/>
            <person name="Manderscheid N."/>
            <person name="Petzke L."/>
            <person name="Luzhetskyy A."/>
        </authorList>
    </citation>
    <scope>NUCLEOTIDE SEQUENCE [LARGE SCALE GENOMIC DNA]</scope>
    <source>
        <strain evidence="9 10">DSM 40593</strain>
    </source>
</reference>
<dbReference type="Gene3D" id="3.40.366.10">
    <property type="entry name" value="Malonyl-Coenzyme A Acyl Carrier Protein, domain 2"/>
    <property type="match status" value="1"/>
</dbReference>
<keyword evidence="4" id="KW-0808">Transferase</keyword>
<dbReference type="Gene3D" id="1.10.1200.10">
    <property type="entry name" value="ACP-like"/>
    <property type="match status" value="1"/>
</dbReference>
<dbReference type="EMBL" id="CP005080">
    <property type="protein sequence ID" value="AGK75332.1"/>
    <property type="molecule type" value="Genomic_DNA"/>
</dbReference>
<dbReference type="Gene3D" id="3.30.70.250">
    <property type="entry name" value="Malonyl-CoA ACP transacylase, ACP-binding"/>
    <property type="match status" value="1"/>
</dbReference>
<feature type="domain" description="Carrier" evidence="8">
    <location>
        <begin position="288"/>
        <end position="366"/>
    </location>
</feature>
<dbReference type="InterPro" id="IPR004410">
    <property type="entry name" value="Malonyl_CoA-ACP_transAc_FabD"/>
</dbReference>
<sequence>MRCYVFPGQGTQKKGMGRNLFGRFPDLPRRADRVLGYPIEELCLENPERRLSETVYAQPAIYVVNALHWSAAQEDLPPADFFAGHSLGEYSALFAAGAFDFETGLTLVQRRAELMGQVSGGAMAAVIGLSEQIVEETLKQHDATGVVIANYNAPEQFVLSGSHEELARIKSVFEKVEGVRGFVPVRVSGPFHAPAMAPAAARFRTLLASVDLGELRTPVISNVTGRPFGPDVQEVRALLAEQIAKPVRWTDCIRYLRDAGVSAFMELGESKVLTSLIDRITTQEPAPDLRRDLIERIKREILQPEIGDEALGFDEDASFRQLGLNSIIYVRLARRAGTVLGVPIKPDVIFQHRSCAALADYLLTRDDVAGAAAPKARPAPLREYQDERVTALLRDCANGTLGVDRTIEAIRALA</sequence>
<name>N0CQL9_STRMI</name>
<dbReference type="PATRIC" id="fig|1303692.3.peg.357"/>
<dbReference type="GO" id="GO:0031177">
    <property type="term" value="F:phosphopantetheine binding"/>
    <property type="evidence" value="ECO:0007669"/>
    <property type="project" value="InterPro"/>
</dbReference>
<dbReference type="KEGG" id="sfi:SFUL_348"/>
<dbReference type="GO" id="GO:0005829">
    <property type="term" value="C:cytosol"/>
    <property type="evidence" value="ECO:0007669"/>
    <property type="project" value="TreeGrafter"/>
</dbReference>
<organism evidence="9 10">
    <name type="scientific">Streptomyces microflavus DSM 40593</name>
    <dbReference type="NCBI Taxonomy" id="1303692"/>
    <lineage>
        <taxon>Bacteria</taxon>
        <taxon>Bacillati</taxon>
        <taxon>Actinomycetota</taxon>
        <taxon>Actinomycetes</taxon>
        <taxon>Kitasatosporales</taxon>
        <taxon>Streptomycetaceae</taxon>
        <taxon>Streptomyces</taxon>
    </lineage>
</organism>
<evidence type="ECO:0000256" key="7">
    <source>
        <dbReference type="ARBA" id="ARBA00048462"/>
    </source>
</evidence>
<dbReference type="Pfam" id="PF00698">
    <property type="entry name" value="Acyl_transf_1"/>
    <property type="match status" value="1"/>
</dbReference>
<dbReference type="HOGENOM" id="CLU_030558_1_3_11"/>
<evidence type="ECO:0000256" key="5">
    <source>
        <dbReference type="ARBA" id="ARBA00023194"/>
    </source>
</evidence>
<dbReference type="NCBIfam" id="TIGR00128">
    <property type="entry name" value="fabD"/>
    <property type="match status" value="1"/>
</dbReference>
<keyword evidence="2" id="KW-0596">Phosphopantetheine</keyword>
<dbReference type="InterPro" id="IPR050858">
    <property type="entry name" value="Mal-CoA-ACP_Trans/PKS_FabD"/>
</dbReference>
<keyword evidence="5" id="KW-0045">Antibiotic biosynthesis</keyword>
<dbReference type="PANTHER" id="PTHR42681:SF1">
    <property type="entry name" value="MALONYL-COA-ACYL CARRIER PROTEIN TRANSACYLASE, MITOCHONDRIAL"/>
    <property type="match status" value="1"/>
</dbReference>
<keyword evidence="6" id="KW-0012">Acyltransferase</keyword>
<evidence type="ECO:0000313" key="9">
    <source>
        <dbReference type="EMBL" id="AGK75332.1"/>
    </source>
</evidence>
<evidence type="ECO:0000259" key="8">
    <source>
        <dbReference type="PROSITE" id="PS50075"/>
    </source>
</evidence>
<dbReference type="eggNOG" id="COG0331">
    <property type="taxonomic scope" value="Bacteria"/>
</dbReference>
<dbReference type="Proteomes" id="UP000013304">
    <property type="component" value="Chromosome"/>
</dbReference>
<evidence type="ECO:0000256" key="3">
    <source>
        <dbReference type="ARBA" id="ARBA00022553"/>
    </source>
</evidence>
<proteinExistence type="predicted"/>
<dbReference type="GO" id="GO:0004314">
    <property type="term" value="F:[acyl-carrier-protein] S-malonyltransferase activity"/>
    <property type="evidence" value="ECO:0007669"/>
    <property type="project" value="UniProtKB-EC"/>
</dbReference>
<dbReference type="GO" id="GO:0017000">
    <property type="term" value="P:antibiotic biosynthetic process"/>
    <property type="evidence" value="ECO:0007669"/>
    <property type="project" value="UniProtKB-KW"/>
</dbReference>
<dbReference type="SUPFAM" id="SSF47336">
    <property type="entry name" value="ACP-like"/>
    <property type="match status" value="1"/>
</dbReference>
<evidence type="ECO:0000256" key="1">
    <source>
        <dbReference type="ARBA" id="ARBA00013258"/>
    </source>
</evidence>
<protein>
    <recommendedName>
        <fullName evidence="1">[acyl-carrier-protein] S-malonyltransferase</fullName>
        <ecNumber evidence="1">2.3.1.39</ecNumber>
    </recommendedName>
</protein>
<comment type="catalytic activity">
    <reaction evidence="7">
        <text>holo-[ACP] + malonyl-CoA = malonyl-[ACP] + CoA</text>
        <dbReference type="Rhea" id="RHEA:41792"/>
        <dbReference type="Rhea" id="RHEA-COMP:9623"/>
        <dbReference type="Rhea" id="RHEA-COMP:9685"/>
        <dbReference type="ChEBI" id="CHEBI:57287"/>
        <dbReference type="ChEBI" id="CHEBI:57384"/>
        <dbReference type="ChEBI" id="CHEBI:64479"/>
        <dbReference type="ChEBI" id="CHEBI:78449"/>
        <dbReference type="EC" id="2.3.1.39"/>
    </reaction>
</comment>